<evidence type="ECO:0000256" key="1">
    <source>
        <dbReference type="SAM" id="Phobius"/>
    </source>
</evidence>
<sequence length="559" mass="62645">MNDSLILYVLAGCGTAIIGGLIFFFAEQYRRKRADYRKDLEKVRHVSAPVRNPASVPSPLRLGRTEVHTDCMAKTLVVSVDGNPGWRAEAEGEVTWLRVVKVSECRLMLHLLTNFALAAREAGVLVFYPDQETAGAGETARIAVSQCESGYYPELTLSETFYIRPGDSMSLESPLVSPGPRCDEWYVKSLRTNDEGGWCEVEPAVGERCRGARNLLVRTYPKPAHVAVRNALVTVGCGTYPFQTLRTLVVSQGIVFDYYIEYPAFDACGRRQEVIEVPPACAGDDKERIYKVYVRSNLPWRLVDGLPGWVSAGPLVMDKEERYNGYFTVTVRPNDERTRVKGVCAARYATLRVVTELGQVHDIRIYQGGYVVIRGRRWLDRNLLESRCLTDNAVPCGLDMEQADADSRIYGGLFQFGQSEPGWDSSSETTEDAWNLNTDEHPVCHEEADPSPAGWRVPSSLELESLFQARNSVPTYAGKGWVELVSDDGVPVFFPLSGYLCHINGYRMARGVEAGYWSSSERTRIYADAVILMRGRLWHFPRQLKKQGFSIRSIEDVTS</sequence>
<reference evidence="2 3" key="1">
    <citation type="submission" date="2020-08" db="EMBL/GenBank/DDBJ databases">
        <title>Genome public.</title>
        <authorList>
            <person name="Liu C."/>
            <person name="Sun Q."/>
        </authorList>
    </citation>
    <scope>NUCLEOTIDE SEQUENCE [LARGE SCALE GENOMIC DNA]</scope>
    <source>
        <strain evidence="2 3">NSJ-79</strain>
    </source>
</reference>
<gene>
    <name evidence="2" type="ORF">H8S65_16960</name>
</gene>
<dbReference type="Proteomes" id="UP000651475">
    <property type="component" value="Unassembled WGS sequence"/>
</dbReference>
<organism evidence="2 3">
    <name type="scientific">Parabacteroides hominis</name>
    <dbReference type="NCBI Taxonomy" id="2763057"/>
    <lineage>
        <taxon>Bacteria</taxon>
        <taxon>Pseudomonadati</taxon>
        <taxon>Bacteroidota</taxon>
        <taxon>Bacteroidia</taxon>
        <taxon>Bacteroidales</taxon>
        <taxon>Tannerellaceae</taxon>
        <taxon>Parabacteroides</taxon>
    </lineage>
</organism>
<dbReference type="EMBL" id="JACOOJ010000038">
    <property type="protein sequence ID" value="MBC5634436.1"/>
    <property type="molecule type" value="Genomic_DNA"/>
</dbReference>
<comment type="caution">
    <text evidence="2">The sequence shown here is derived from an EMBL/GenBank/DDBJ whole genome shotgun (WGS) entry which is preliminary data.</text>
</comment>
<dbReference type="RefSeq" id="WP_186931048.1">
    <property type="nucleotide sequence ID" value="NZ_JACOOJ010000038.1"/>
</dbReference>
<keyword evidence="3" id="KW-1185">Reference proteome</keyword>
<keyword evidence="1" id="KW-0812">Transmembrane</keyword>
<evidence type="ECO:0000313" key="2">
    <source>
        <dbReference type="EMBL" id="MBC5634436.1"/>
    </source>
</evidence>
<keyword evidence="1" id="KW-0472">Membrane</keyword>
<keyword evidence="1" id="KW-1133">Transmembrane helix</keyword>
<evidence type="ECO:0008006" key="4">
    <source>
        <dbReference type="Google" id="ProtNLM"/>
    </source>
</evidence>
<proteinExistence type="predicted"/>
<protein>
    <recommendedName>
        <fullName evidence="4">Fibrobacter succinogenes major paralogous domain-containing protein</fullName>
    </recommendedName>
</protein>
<evidence type="ECO:0000313" key="3">
    <source>
        <dbReference type="Proteomes" id="UP000651475"/>
    </source>
</evidence>
<name>A0ABR7DSM5_9BACT</name>
<accession>A0ABR7DSM5</accession>
<feature type="transmembrane region" description="Helical" evidence="1">
    <location>
        <begin position="6"/>
        <end position="26"/>
    </location>
</feature>